<dbReference type="SUPFAM" id="SSF55729">
    <property type="entry name" value="Acyl-CoA N-acyltransferases (Nat)"/>
    <property type="match status" value="1"/>
</dbReference>
<accession>A0A6P1MH32</accession>
<dbReference type="Pfam" id="PF00583">
    <property type="entry name" value="Acetyltransf_1"/>
    <property type="match status" value="1"/>
</dbReference>
<dbReference type="InterPro" id="IPR016181">
    <property type="entry name" value="Acyl_CoA_acyltransferase"/>
</dbReference>
<evidence type="ECO:0000313" key="4">
    <source>
        <dbReference type="EMBL" id="QHI70896.1"/>
    </source>
</evidence>
<dbReference type="EMBL" id="CP047593">
    <property type="protein sequence ID" value="QHI70896.1"/>
    <property type="molecule type" value="Genomic_DNA"/>
</dbReference>
<dbReference type="InterPro" id="IPR050832">
    <property type="entry name" value="Bact_Acetyltransf"/>
</dbReference>
<gene>
    <name evidence="4" type="ORF">GT409_06245</name>
</gene>
<dbReference type="PROSITE" id="PS51186">
    <property type="entry name" value="GNAT"/>
    <property type="match status" value="1"/>
</dbReference>
<evidence type="ECO:0000256" key="2">
    <source>
        <dbReference type="ARBA" id="ARBA00023315"/>
    </source>
</evidence>
<keyword evidence="2" id="KW-0012">Acyltransferase</keyword>
<dbReference type="GO" id="GO:0016747">
    <property type="term" value="F:acyltransferase activity, transferring groups other than amino-acyl groups"/>
    <property type="evidence" value="ECO:0007669"/>
    <property type="project" value="InterPro"/>
</dbReference>
<dbReference type="Proteomes" id="UP000464954">
    <property type="component" value="Chromosome"/>
</dbReference>
<evidence type="ECO:0000259" key="3">
    <source>
        <dbReference type="PROSITE" id="PS51186"/>
    </source>
</evidence>
<dbReference type="Gene3D" id="3.40.630.30">
    <property type="match status" value="1"/>
</dbReference>
<reference evidence="4 5" key="1">
    <citation type="submission" date="2020-01" db="EMBL/GenBank/DDBJ databases">
        <title>Ponticoccus aerotolerans gen. nov., sp. nov., an anaerobic bacterium and proposal of Ponticoccusceae fam. nov., Ponticoccusles ord. nov. and Ponticoccuse classis nov. in the phylum Kiritimatiellaeota.</title>
        <authorList>
            <person name="Zhou L.Y."/>
            <person name="Du Z.J."/>
        </authorList>
    </citation>
    <scope>NUCLEOTIDE SEQUENCE [LARGE SCALE GENOMIC DNA]</scope>
    <source>
        <strain evidence="4 5">S-5007</strain>
    </source>
</reference>
<protein>
    <submittedName>
        <fullName evidence="4">GNAT family N-acetyltransferase</fullName>
    </submittedName>
</protein>
<dbReference type="CDD" id="cd04301">
    <property type="entry name" value="NAT_SF"/>
    <property type="match status" value="1"/>
</dbReference>
<keyword evidence="5" id="KW-1185">Reference proteome</keyword>
<proteinExistence type="predicted"/>
<sequence>MRGLSQDQTKGADDCWIRAASHEDVRAMTRLLQELFAVETEFEFDEEKQRCGLEMLLDSPTAGIWVVDRRGWIVGMVTIQLVVSTAEGALSGWVEDLVVSSAYRRRGLGRALLKSATNWAKRQGATRVQLLADSRNVPALMFYRKQEWLQTNMIALRCAAAPKPTGRQIPLVFPAGVRRADHPFLNRSGASGFLSVQSERES</sequence>
<dbReference type="AlphaFoldDB" id="A0A6P1MH32"/>
<evidence type="ECO:0000256" key="1">
    <source>
        <dbReference type="ARBA" id="ARBA00022679"/>
    </source>
</evidence>
<feature type="domain" description="N-acetyltransferase" evidence="3">
    <location>
        <begin position="15"/>
        <end position="201"/>
    </location>
</feature>
<organism evidence="4 5">
    <name type="scientific">Tichowtungia aerotolerans</name>
    <dbReference type="NCBI Taxonomy" id="2697043"/>
    <lineage>
        <taxon>Bacteria</taxon>
        <taxon>Pseudomonadati</taxon>
        <taxon>Kiritimatiellota</taxon>
        <taxon>Tichowtungiia</taxon>
        <taxon>Tichowtungiales</taxon>
        <taxon>Tichowtungiaceae</taxon>
        <taxon>Tichowtungia</taxon>
    </lineage>
</organism>
<dbReference type="InterPro" id="IPR000182">
    <property type="entry name" value="GNAT_dom"/>
</dbReference>
<evidence type="ECO:0000313" key="5">
    <source>
        <dbReference type="Proteomes" id="UP000464954"/>
    </source>
</evidence>
<keyword evidence="1 4" id="KW-0808">Transferase</keyword>
<dbReference type="KEGG" id="taer:GT409_06245"/>
<name>A0A6P1MH32_9BACT</name>
<dbReference type="PANTHER" id="PTHR43877">
    <property type="entry name" value="AMINOALKYLPHOSPHONATE N-ACETYLTRANSFERASE-RELATED-RELATED"/>
    <property type="match status" value="1"/>
</dbReference>